<keyword evidence="3" id="KW-1185">Reference proteome</keyword>
<comment type="caution">
    <text evidence="2">The sequence shown here is derived from an EMBL/GenBank/DDBJ whole genome shotgun (WGS) entry which is preliminary data.</text>
</comment>
<name>A0ABQ5U9P4_9HYPH</name>
<feature type="region of interest" description="Disordered" evidence="1">
    <location>
        <begin position="1"/>
        <end position="57"/>
    </location>
</feature>
<dbReference type="Proteomes" id="UP001161406">
    <property type="component" value="Unassembled WGS sequence"/>
</dbReference>
<gene>
    <name evidence="2" type="ORF">GCM10007913_03670</name>
</gene>
<feature type="compositionally biased region" description="Basic and acidic residues" evidence="1">
    <location>
        <begin position="1"/>
        <end position="14"/>
    </location>
</feature>
<proteinExistence type="predicted"/>
<evidence type="ECO:0000256" key="1">
    <source>
        <dbReference type="SAM" id="MobiDB-lite"/>
    </source>
</evidence>
<sequence length="57" mass="6222">MREGVGELSHKDHTTPTPALPSRGREEKSRKSPACISLPLEGAGSGFPYQKPEYRLA</sequence>
<reference evidence="2" key="2">
    <citation type="submission" date="2023-01" db="EMBL/GenBank/DDBJ databases">
        <title>Draft genome sequence of Devosia yakushimensis strain NBRC 103855.</title>
        <authorList>
            <person name="Sun Q."/>
            <person name="Mori K."/>
        </authorList>
    </citation>
    <scope>NUCLEOTIDE SEQUENCE</scope>
    <source>
        <strain evidence="2">NBRC 103855</strain>
    </source>
</reference>
<reference evidence="2" key="1">
    <citation type="journal article" date="2014" name="Int. J. Syst. Evol. Microbiol.">
        <title>Complete genome of a new Firmicutes species belonging to the dominant human colonic microbiota ('Ruminococcus bicirculans') reveals two chromosomes and a selective capacity to utilize plant glucans.</title>
        <authorList>
            <consortium name="NISC Comparative Sequencing Program"/>
            <person name="Wegmann U."/>
            <person name="Louis P."/>
            <person name="Goesmann A."/>
            <person name="Henrissat B."/>
            <person name="Duncan S.H."/>
            <person name="Flint H.J."/>
        </authorList>
    </citation>
    <scope>NUCLEOTIDE SEQUENCE</scope>
    <source>
        <strain evidence="2">NBRC 103855</strain>
    </source>
</reference>
<accession>A0ABQ5U9P4</accession>
<organism evidence="2 3">
    <name type="scientific">Devosia yakushimensis</name>
    <dbReference type="NCBI Taxonomy" id="470028"/>
    <lineage>
        <taxon>Bacteria</taxon>
        <taxon>Pseudomonadati</taxon>
        <taxon>Pseudomonadota</taxon>
        <taxon>Alphaproteobacteria</taxon>
        <taxon>Hyphomicrobiales</taxon>
        <taxon>Devosiaceae</taxon>
        <taxon>Devosia</taxon>
    </lineage>
</organism>
<evidence type="ECO:0000313" key="3">
    <source>
        <dbReference type="Proteomes" id="UP001161406"/>
    </source>
</evidence>
<dbReference type="EMBL" id="BSNG01000001">
    <property type="protein sequence ID" value="GLQ08435.1"/>
    <property type="molecule type" value="Genomic_DNA"/>
</dbReference>
<evidence type="ECO:0000313" key="2">
    <source>
        <dbReference type="EMBL" id="GLQ08435.1"/>
    </source>
</evidence>
<protein>
    <submittedName>
        <fullName evidence="2">Uncharacterized protein</fullName>
    </submittedName>
</protein>